<reference evidence="2 3" key="1">
    <citation type="submission" date="2020-08" db="EMBL/GenBank/DDBJ databases">
        <title>Genomic Encyclopedia of Type Strains, Phase III (KMG-III): the genomes of soil and plant-associated and newly described type strains.</title>
        <authorList>
            <person name="Whitman W."/>
        </authorList>
    </citation>
    <scope>NUCLEOTIDE SEQUENCE [LARGE SCALE GENOMIC DNA]</scope>
    <source>
        <strain evidence="2 3">CECT 3146</strain>
    </source>
</reference>
<dbReference type="EMBL" id="JACHJD010000008">
    <property type="protein sequence ID" value="MBB5106145.1"/>
    <property type="molecule type" value="Genomic_DNA"/>
</dbReference>
<dbReference type="Proteomes" id="UP000549009">
    <property type="component" value="Unassembled WGS sequence"/>
</dbReference>
<accession>A0A7W8AZ27</accession>
<keyword evidence="3" id="KW-1185">Reference proteome</keyword>
<comment type="caution">
    <text evidence="2">The sequence shown here is derived from an EMBL/GenBank/DDBJ whole genome shotgun (WGS) entry which is preliminary data.</text>
</comment>
<evidence type="ECO:0000256" key="1">
    <source>
        <dbReference type="SAM" id="MobiDB-lite"/>
    </source>
</evidence>
<sequence>MSRAARGGADKSRTARGGARIGPRTTPSYETLSHPSRTEPSRTTKHTTRSVPL</sequence>
<feature type="region of interest" description="Disordered" evidence="1">
    <location>
        <begin position="1"/>
        <end position="53"/>
    </location>
</feature>
<proteinExistence type="predicted"/>
<organism evidence="2 3">
    <name type="scientific">Streptomyces spectabilis</name>
    <dbReference type="NCBI Taxonomy" id="68270"/>
    <lineage>
        <taxon>Bacteria</taxon>
        <taxon>Bacillati</taxon>
        <taxon>Actinomycetota</taxon>
        <taxon>Actinomycetes</taxon>
        <taxon>Kitasatosporales</taxon>
        <taxon>Streptomycetaceae</taxon>
        <taxon>Streptomyces</taxon>
    </lineage>
</organism>
<gene>
    <name evidence="2" type="ORF">FHS40_005240</name>
</gene>
<dbReference type="AlphaFoldDB" id="A0A7W8AZ27"/>
<protein>
    <submittedName>
        <fullName evidence="2">Uncharacterized protein</fullName>
    </submittedName>
</protein>
<name>A0A7W8AZ27_STRST</name>
<feature type="compositionally biased region" description="Basic residues" evidence="1">
    <location>
        <begin position="43"/>
        <end position="53"/>
    </location>
</feature>
<evidence type="ECO:0000313" key="3">
    <source>
        <dbReference type="Proteomes" id="UP000549009"/>
    </source>
</evidence>
<evidence type="ECO:0000313" key="2">
    <source>
        <dbReference type="EMBL" id="MBB5106145.1"/>
    </source>
</evidence>
<feature type="compositionally biased region" description="Polar residues" evidence="1">
    <location>
        <begin position="25"/>
        <end position="35"/>
    </location>
</feature>